<name>A0A8E1T3Z5_9PSEU</name>
<protein>
    <submittedName>
        <fullName evidence="1">Uncharacterized protein</fullName>
    </submittedName>
</protein>
<proteinExistence type="predicted"/>
<organism evidence="1 2">
    <name type="scientific">Amycolatopsis echigonensis</name>
    <dbReference type="NCBI Taxonomy" id="2576905"/>
    <lineage>
        <taxon>Bacteria</taxon>
        <taxon>Bacillati</taxon>
        <taxon>Actinomycetota</taxon>
        <taxon>Actinomycetes</taxon>
        <taxon>Pseudonocardiales</taxon>
        <taxon>Pseudonocardiaceae</taxon>
        <taxon>Amycolatopsis</taxon>
    </lineage>
</organism>
<sequence>MTIEYSAVLHFSDDCTARIESPFTFSTAGEQYSFSPDSDPQESFRPMDVVLSDIVTKADADDAGALNIVFDSGAVIRVEPDDEYEAWTVSGPGGFLVVSMPGGELATWDAKPDVS</sequence>
<comment type="caution">
    <text evidence="1">The sequence shown here is derived from an EMBL/GenBank/DDBJ whole genome shotgun (WGS) entry which is preliminary data.</text>
</comment>
<accession>A0A8E1T3Z5</accession>
<evidence type="ECO:0000313" key="2">
    <source>
        <dbReference type="Proteomes" id="UP000550260"/>
    </source>
</evidence>
<evidence type="ECO:0000313" key="1">
    <source>
        <dbReference type="EMBL" id="MBB2497649.1"/>
    </source>
</evidence>
<dbReference type="EMBL" id="JACJHR010000001">
    <property type="protein sequence ID" value="MBB2497649.1"/>
    <property type="molecule type" value="Genomic_DNA"/>
</dbReference>
<reference evidence="1 2" key="1">
    <citation type="submission" date="2020-08" db="EMBL/GenBank/DDBJ databases">
        <title>Amycolatopsis echigonensis JCM 21831.</title>
        <authorList>
            <person name="Tedsree N."/>
            <person name="Kuncharoen N."/>
            <person name="Likhitwitayawuid K."/>
            <person name="Tanasupawat S."/>
        </authorList>
    </citation>
    <scope>NUCLEOTIDE SEQUENCE [LARGE SCALE GENOMIC DNA]</scope>
    <source>
        <strain evidence="1 2">JCM 21831</strain>
    </source>
</reference>
<dbReference type="AlphaFoldDB" id="A0A8E1T3Z5"/>
<dbReference type="InterPro" id="IPR046179">
    <property type="entry name" value="DUF6188"/>
</dbReference>
<gene>
    <name evidence="1" type="ORF">H5411_00660</name>
</gene>
<dbReference type="Pfam" id="PF19686">
    <property type="entry name" value="DUF6188"/>
    <property type="match status" value="1"/>
</dbReference>
<dbReference type="Proteomes" id="UP000550260">
    <property type="component" value="Unassembled WGS sequence"/>
</dbReference>